<reference evidence="1 2" key="1">
    <citation type="submission" date="2015-12" db="EMBL/GenBank/DDBJ databases">
        <authorList>
            <person name="Shamseldin A."/>
            <person name="Moawad H."/>
            <person name="Abd El-Rahim W.M."/>
            <person name="Sadowsky M.J."/>
        </authorList>
    </citation>
    <scope>NUCLEOTIDE SEQUENCE [LARGE SCALE GENOMIC DNA]</scope>
    <source>
        <strain evidence="1 2">D7</strain>
    </source>
</reference>
<organism evidence="1 2">
    <name type="scientific">Alteromonas macleodii</name>
    <name type="common">Pseudoalteromonas macleodii</name>
    <dbReference type="NCBI Taxonomy" id="28108"/>
    <lineage>
        <taxon>Bacteria</taxon>
        <taxon>Pseudomonadati</taxon>
        <taxon>Pseudomonadota</taxon>
        <taxon>Gammaproteobacteria</taxon>
        <taxon>Alteromonadales</taxon>
        <taxon>Alteromonadaceae</taxon>
        <taxon>Alteromonas/Salinimonas group</taxon>
        <taxon>Alteromonas</taxon>
    </lineage>
</organism>
<dbReference type="Proteomes" id="UP000063991">
    <property type="component" value="Chromosome"/>
</dbReference>
<name>A0A126PV09_ALTMA</name>
<gene>
    <name evidence="1" type="ORF">AVL55_00630</name>
</gene>
<dbReference type="RefSeq" id="WP_061093927.1">
    <property type="nucleotide sequence ID" value="NZ_CP012203.1"/>
</dbReference>
<dbReference type="OrthoDB" id="5422561at2"/>
<dbReference type="AlphaFoldDB" id="A0A126PV09"/>
<dbReference type="PATRIC" id="fig|28108.53.peg.4134"/>
<proteinExistence type="predicted"/>
<protein>
    <submittedName>
        <fullName evidence="1">Uncharacterized protein</fullName>
    </submittedName>
</protein>
<dbReference type="EMBL" id="CP014323">
    <property type="protein sequence ID" value="AMJ96812.1"/>
    <property type="molecule type" value="Genomic_DNA"/>
</dbReference>
<evidence type="ECO:0000313" key="2">
    <source>
        <dbReference type="Proteomes" id="UP000063991"/>
    </source>
</evidence>
<accession>A0A126PV09</accession>
<evidence type="ECO:0000313" key="1">
    <source>
        <dbReference type="EMBL" id="AMJ96812.1"/>
    </source>
</evidence>
<sequence>MINSLDVLKLAKQISRDSLSDALSHELLTHGNTLYGKHTDFPNYIERITPRGKKSLGFWRNGEFEEVICLL</sequence>